<gene>
    <name evidence="2" type="ORF">PMAYCL1PPCAC_31983</name>
</gene>
<dbReference type="EMBL" id="BTRK01000006">
    <property type="protein sequence ID" value="GMR61788.1"/>
    <property type="molecule type" value="Genomic_DNA"/>
</dbReference>
<dbReference type="InterPro" id="IPR036047">
    <property type="entry name" value="F-box-like_dom_sf"/>
</dbReference>
<evidence type="ECO:0000313" key="2">
    <source>
        <dbReference type="EMBL" id="GMR61788.1"/>
    </source>
</evidence>
<reference evidence="3" key="1">
    <citation type="submission" date="2022-10" db="EMBL/GenBank/DDBJ databases">
        <title>Genome assembly of Pristionchus species.</title>
        <authorList>
            <person name="Yoshida K."/>
            <person name="Sommer R.J."/>
        </authorList>
    </citation>
    <scope>NUCLEOTIDE SEQUENCE [LARGE SCALE GENOMIC DNA]</scope>
    <source>
        <strain evidence="3">RS5460</strain>
    </source>
</reference>
<name>A0AAN5DDZ5_9BILA</name>
<dbReference type="Pfam" id="PF00646">
    <property type="entry name" value="F-box"/>
    <property type="match status" value="1"/>
</dbReference>
<evidence type="ECO:0000313" key="3">
    <source>
        <dbReference type="Proteomes" id="UP001328107"/>
    </source>
</evidence>
<dbReference type="CDD" id="cd09917">
    <property type="entry name" value="F-box_SF"/>
    <property type="match status" value="1"/>
</dbReference>
<dbReference type="Proteomes" id="UP001328107">
    <property type="component" value="Unassembled WGS sequence"/>
</dbReference>
<organism evidence="2 3">
    <name type="scientific">Pristionchus mayeri</name>
    <dbReference type="NCBI Taxonomy" id="1317129"/>
    <lineage>
        <taxon>Eukaryota</taxon>
        <taxon>Metazoa</taxon>
        <taxon>Ecdysozoa</taxon>
        <taxon>Nematoda</taxon>
        <taxon>Chromadorea</taxon>
        <taxon>Rhabditida</taxon>
        <taxon>Rhabditina</taxon>
        <taxon>Diplogasteromorpha</taxon>
        <taxon>Diplogasteroidea</taxon>
        <taxon>Neodiplogasteridae</taxon>
        <taxon>Pristionchus</taxon>
    </lineage>
</organism>
<dbReference type="SUPFAM" id="SSF81383">
    <property type="entry name" value="F-box domain"/>
    <property type="match status" value="1"/>
</dbReference>
<accession>A0AAN5DDZ5</accession>
<feature type="domain" description="F-box" evidence="1">
    <location>
        <begin position="92"/>
        <end position="146"/>
    </location>
</feature>
<comment type="caution">
    <text evidence="2">The sequence shown here is derived from an EMBL/GenBank/DDBJ whole genome shotgun (WGS) entry which is preliminary data.</text>
</comment>
<proteinExistence type="predicted"/>
<protein>
    <recommendedName>
        <fullName evidence="1">F-box domain-containing protein</fullName>
    </recommendedName>
</protein>
<dbReference type="PROSITE" id="PS50181">
    <property type="entry name" value="FBOX"/>
    <property type="match status" value="1"/>
</dbReference>
<keyword evidence="3" id="KW-1185">Reference proteome</keyword>
<dbReference type="InterPro" id="IPR001810">
    <property type="entry name" value="F-box_dom"/>
</dbReference>
<dbReference type="AlphaFoldDB" id="A0AAN5DDZ5"/>
<evidence type="ECO:0000259" key="1">
    <source>
        <dbReference type="PROSITE" id="PS50181"/>
    </source>
</evidence>
<sequence>MYTFSFVLAGPSLETSNSWGHRYQKWSIFTRTSCKIRFNACKKAADSEVRPLKNIALNVFQINKKVTTSIVDIAIFQEEHLMESSENESSSAVTLATLPTDVIRRIIELAPGESMLNARLICKRWCVIVDAYRMDLPSIESAFFALQEDAFIFSFTINSADFAHFNAFLPLTCTKREQGTVTTLQFRIRLEGALAITLRHVFQRTSLIKHLKIEAFDHKALEIVRRSLMKVHIDELQVCKTEYFLKLTNSLTRMSKINCIDSIHVCDYDLDEIDSRDFIREISRSVSMIVIEFSRSERLSRDSKRFWKKIARELVKEKGLRWVFVMNGHEIVCDRRDRFLKFMQLFTD</sequence>